<evidence type="ECO:0000313" key="7">
    <source>
        <dbReference type="EMBL" id="KAF3443802.1"/>
    </source>
</evidence>
<dbReference type="GO" id="GO:0005524">
    <property type="term" value="F:ATP binding"/>
    <property type="evidence" value="ECO:0007669"/>
    <property type="project" value="InterPro"/>
</dbReference>
<sequence length="205" mass="23160">MKVVEIAQEEYKAPSMTDAEFSPKVVNFGLAKLVGRDFSKVLTIMKGTRGYLAPEWISGVAITTRSDVYSYRMMLFEFVSRRRNSEYSVEGELSFFPAYAANVIIEGHDVFSLLDTRLEGKADEEQLIRLCKVACWCIQGNEAHRPSMGDIVHILEGIINVNLPPFPRLFLALDCNPDDINFFSESSSSWKVHKNEVSCPILPLE</sequence>
<proteinExistence type="predicted"/>
<evidence type="ECO:0000256" key="4">
    <source>
        <dbReference type="ARBA" id="ARBA00022989"/>
    </source>
</evidence>
<keyword evidence="4" id="KW-1133">Transmembrane helix</keyword>
<dbReference type="GO" id="GO:0004672">
    <property type="term" value="F:protein kinase activity"/>
    <property type="evidence" value="ECO:0007669"/>
    <property type="project" value="InterPro"/>
</dbReference>
<evidence type="ECO:0000256" key="2">
    <source>
        <dbReference type="ARBA" id="ARBA00022692"/>
    </source>
</evidence>
<evidence type="ECO:0000256" key="1">
    <source>
        <dbReference type="ARBA" id="ARBA00004167"/>
    </source>
</evidence>
<dbReference type="GO" id="GO:0016020">
    <property type="term" value="C:membrane"/>
    <property type="evidence" value="ECO:0007669"/>
    <property type="project" value="UniProtKB-SubCell"/>
</dbReference>
<keyword evidence="8" id="KW-1185">Reference proteome</keyword>
<name>A0A8K0H180_9ROSA</name>
<dbReference type="PROSITE" id="PS50011">
    <property type="entry name" value="PROTEIN_KINASE_DOM"/>
    <property type="match status" value="1"/>
</dbReference>
<dbReference type="Proteomes" id="UP000796880">
    <property type="component" value="Unassembled WGS sequence"/>
</dbReference>
<dbReference type="SUPFAM" id="SSF56112">
    <property type="entry name" value="Protein kinase-like (PK-like)"/>
    <property type="match status" value="1"/>
</dbReference>
<dbReference type="InterPro" id="IPR011009">
    <property type="entry name" value="Kinase-like_dom_sf"/>
</dbReference>
<comment type="caution">
    <text evidence="7">The sequence shown here is derived from an EMBL/GenBank/DDBJ whole genome shotgun (WGS) entry which is preliminary data.</text>
</comment>
<keyword evidence="3" id="KW-0732">Signal</keyword>
<comment type="subcellular location">
    <subcellularLocation>
        <location evidence="1">Membrane</location>
        <topology evidence="1">Single-pass membrane protein</topology>
    </subcellularLocation>
</comment>
<protein>
    <recommendedName>
        <fullName evidence="6">Protein kinase domain-containing protein</fullName>
    </recommendedName>
</protein>
<evidence type="ECO:0000256" key="5">
    <source>
        <dbReference type="ARBA" id="ARBA00023136"/>
    </source>
</evidence>
<gene>
    <name evidence="7" type="ORF">FNV43_RR13492</name>
</gene>
<dbReference type="Gene3D" id="1.10.510.10">
    <property type="entry name" value="Transferase(Phosphotransferase) domain 1"/>
    <property type="match status" value="1"/>
</dbReference>
<evidence type="ECO:0000313" key="8">
    <source>
        <dbReference type="Proteomes" id="UP000796880"/>
    </source>
</evidence>
<feature type="domain" description="Protein kinase" evidence="6">
    <location>
        <begin position="1"/>
        <end position="159"/>
    </location>
</feature>
<accession>A0A8K0H180</accession>
<dbReference type="AlphaFoldDB" id="A0A8K0H180"/>
<dbReference type="Pfam" id="PF00069">
    <property type="entry name" value="Pkinase"/>
    <property type="match status" value="1"/>
</dbReference>
<dbReference type="PANTHER" id="PTHR47974:SF19">
    <property type="entry name" value="RECEPTOR-LIKE SERINE_THREONINE-PROTEIN KINASE"/>
    <property type="match status" value="1"/>
</dbReference>
<reference evidence="7" key="1">
    <citation type="submission" date="2020-03" db="EMBL/GenBank/DDBJ databases">
        <title>A high-quality chromosome-level genome assembly of a woody plant with both climbing and erect habits, Rhamnella rubrinervis.</title>
        <authorList>
            <person name="Lu Z."/>
            <person name="Yang Y."/>
            <person name="Zhu X."/>
            <person name="Sun Y."/>
        </authorList>
    </citation>
    <scope>NUCLEOTIDE SEQUENCE</scope>
    <source>
        <strain evidence="7">BYM</strain>
        <tissue evidence="7">Leaf</tissue>
    </source>
</reference>
<dbReference type="EMBL" id="VOIH02000006">
    <property type="protein sequence ID" value="KAF3443802.1"/>
    <property type="molecule type" value="Genomic_DNA"/>
</dbReference>
<dbReference type="InterPro" id="IPR000719">
    <property type="entry name" value="Prot_kinase_dom"/>
</dbReference>
<evidence type="ECO:0000259" key="6">
    <source>
        <dbReference type="PROSITE" id="PS50011"/>
    </source>
</evidence>
<dbReference type="PANTHER" id="PTHR47974">
    <property type="entry name" value="OS07G0415500 PROTEIN"/>
    <property type="match status" value="1"/>
</dbReference>
<keyword evidence="2" id="KW-0812">Transmembrane</keyword>
<keyword evidence="5" id="KW-0472">Membrane</keyword>
<organism evidence="7 8">
    <name type="scientific">Rhamnella rubrinervis</name>
    <dbReference type="NCBI Taxonomy" id="2594499"/>
    <lineage>
        <taxon>Eukaryota</taxon>
        <taxon>Viridiplantae</taxon>
        <taxon>Streptophyta</taxon>
        <taxon>Embryophyta</taxon>
        <taxon>Tracheophyta</taxon>
        <taxon>Spermatophyta</taxon>
        <taxon>Magnoliopsida</taxon>
        <taxon>eudicotyledons</taxon>
        <taxon>Gunneridae</taxon>
        <taxon>Pentapetalae</taxon>
        <taxon>rosids</taxon>
        <taxon>fabids</taxon>
        <taxon>Rosales</taxon>
        <taxon>Rhamnaceae</taxon>
        <taxon>rhamnoid group</taxon>
        <taxon>Rhamneae</taxon>
        <taxon>Rhamnella</taxon>
    </lineage>
</organism>
<dbReference type="OrthoDB" id="1481013at2759"/>
<evidence type="ECO:0000256" key="3">
    <source>
        <dbReference type="ARBA" id="ARBA00022729"/>
    </source>
</evidence>